<proteinExistence type="predicted"/>
<feature type="compositionally biased region" description="Acidic residues" evidence="10">
    <location>
        <begin position="249"/>
        <end position="271"/>
    </location>
</feature>
<evidence type="ECO:0000256" key="2">
    <source>
        <dbReference type="ARBA" id="ARBA00022527"/>
    </source>
</evidence>
<keyword evidence="2" id="KW-0723">Serine/threonine-protein kinase</keyword>
<keyword evidence="3" id="KW-0808">Transferase</keyword>
<dbReference type="InterPro" id="IPR011009">
    <property type="entry name" value="Kinase-like_dom_sf"/>
</dbReference>
<evidence type="ECO:0000256" key="10">
    <source>
        <dbReference type="SAM" id="MobiDB-lite"/>
    </source>
</evidence>
<evidence type="ECO:0000313" key="12">
    <source>
        <dbReference type="EMBL" id="KAK6150863.1"/>
    </source>
</evidence>
<dbReference type="PROSITE" id="PS50011">
    <property type="entry name" value="PROTEIN_KINASE_DOM"/>
    <property type="match status" value="1"/>
</dbReference>
<keyword evidence="6 9" id="KW-0067">ATP-binding</keyword>
<feature type="region of interest" description="Disordered" evidence="10">
    <location>
        <begin position="237"/>
        <end position="275"/>
    </location>
</feature>
<feature type="binding site" evidence="9">
    <location>
        <position position="33"/>
    </location>
    <ligand>
        <name>ATP</name>
        <dbReference type="ChEBI" id="CHEBI:30616"/>
    </ligand>
</feature>
<dbReference type="EMBL" id="JABTTQ020000008">
    <property type="protein sequence ID" value="KAK6150863.1"/>
    <property type="molecule type" value="Genomic_DNA"/>
</dbReference>
<evidence type="ECO:0000256" key="3">
    <source>
        <dbReference type="ARBA" id="ARBA00022679"/>
    </source>
</evidence>
<dbReference type="Gene3D" id="3.30.200.20">
    <property type="entry name" value="Phosphorylase Kinase, domain 1"/>
    <property type="match status" value="1"/>
</dbReference>
<evidence type="ECO:0000256" key="6">
    <source>
        <dbReference type="ARBA" id="ARBA00022840"/>
    </source>
</evidence>
<dbReference type="InterPro" id="IPR000719">
    <property type="entry name" value="Prot_kinase_dom"/>
</dbReference>
<accession>A0ABR0WTM5</accession>
<evidence type="ECO:0000313" key="13">
    <source>
        <dbReference type="Proteomes" id="UP001318860"/>
    </source>
</evidence>
<comment type="caution">
    <text evidence="12">The sequence shown here is derived from an EMBL/GenBank/DDBJ whole genome shotgun (WGS) entry which is preliminary data.</text>
</comment>
<keyword evidence="4 9" id="KW-0547">Nucleotide-binding</keyword>
<dbReference type="PANTHER" id="PTHR24343">
    <property type="entry name" value="SERINE/THREONINE KINASE"/>
    <property type="match status" value="1"/>
</dbReference>
<keyword evidence="5" id="KW-0418">Kinase</keyword>
<dbReference type="EC" id="2.7.11.1" evidence="1"/>
<evidence type="ECO:0000256" key="9">
    <source>
        <dbReference type="PROSITE-ProRule" id="PRU10141"/>
    </source>
</evidence>
<comment type="catalytic activity">
    <reaction evidence="7">
        <text>L-threonyl-[protein] + ATP = O-phospho-L-threonyl-[protein] + ADP + H(+)</text>
        <dbReference type="Rhea" id="RHEA:46608"/>
        <dbReference type="Rhea" id="RHEA-COMP:11060"/>
        <dbReference type="Rhea" id="RHEA-COMP:11605"/>
        <dbReference type="ChEBI" id="CHEBI:15378"/>
        <dbReference type="ChEBI" id="CHEBI:30013"/>
        <dbReference type="ChEBI" id="CHEBI:30616"/>
        <dbReference type="ChEBI" id="CHEBI:61977"/>
        <dbReference type="ChEBI" id="CHEBI:456216"/>
        <dbReference type="EC" id="2.7.11.1"/>
    </reaction>
</comment>
<sequence length="288" mass="33407">MDKYEVVKDLGAGNFGVARLLRHKETKELVAMKYIERGHKIDENVAREIINHRSLRHPNIIRFKEVVLTPTHLAIVMEYAAGGELFDRICSAGRFSEDEVLLSAIDFWSLLLPLHDVWSCGVTLYVMLVGAYPFEDPNDPKNFRKTITRIMAAQYKIPDYVYISQDCRHLLSRIFANPYRRINIMEIKSHPWFLKKLPKELTETNQAVYYQRDKPSFSLQSIDEIMKIVIEARKPPPASRPVAGFGWGGEEDDESKEDIETVEEEEEEEDEYEKHVKVVHASGEFHIK</sequence>
<evidence type="ECO:0000259" key="11">
    <source>
        <dbReference type="PROSITE" id="PS50011"/>
    </source>
</evidence>
<dbReference type="SUPFAM" id="SSF56112">
    <property type="entry name" value="Protein kinase-like (PK-like)"/>
    <property type="match status" value="1"/>
</dbReference>
<feature type="domain" description="Protein kinase" evidence="11">
    <location>
        <begin position="1"/>
        <end position="193"/>
    </location>
</feature>
<dbReference type="Proteomes" id="UP001318860">
    <property type="component" value="Unassembled WGS sequence"/>
</dbReference>
<name>A0ABR0WTM5_REHGL</name>
<protein>
    <recommendedName>
        <fullName evidence="1">non-specific serine/threonine protein kinase</fullName>
        <ecNumber evidence="1">2.7.11.1</ecNumber>
    </recommendedName>
</protein>
<dbReference type="PANTHER" id="PTHR24343:SF376">
    <property type="entry name" value="SERINE_THREONINE-PROTEIN KINASE SRK2A-RELATED"/>
    <property type="match status" value="1"/>
</dbReference>
<comment type="catalytic activity">
    <reaction evidence="8">
        <text>L-seryl-[protein] + ATP = O-phospho-L-seryl-[protein] + ADP + H(+)</text>
        <dbReference type="Rhea" id="RHEA:17989"/>
        <dbReference type="Rhea" id="RHEA-COMP:9863"/>
        <dbReference type="Rhea" id="RHEA-COMP:11604"/>
        <dbReference type="ChEBI" id="CHEBI:15378"/>
        <dbReference type="ChEBI" id="CHEBI:29999"/>
        <dbReference type="ChEBI" id="CHEBI:30616"/>
        <dbReference type="ChEBI" id="CHEBI:83421"/>
        <dbReference type="ChEBI" id="CHEBI:456216"/>
        <dbReference type="EC" id="2.7.11.1"/>
    </reaction>
</comment>
<keyword evidence="13" id="KW-1185">Reference proteome</keyword>
<evidence type="ECO:0000256" key="7">
    <source>
        <dbReference type="ARBA" id="ARBA00047899"/>
    </source>
</evidence>
<evidence type="ECO:0000256" key="8">
    <source>
        <dbReference type="ARBA" id="ARBA00048679"/>
    </source>
</evidence>
<reference evidence="12 13" key="1">
    <citation type="journal article" date="2021" name="Comput. Struct. Biotechnol. J.">
        <title>De novo genome assembly of the potent medicinal plant Rehmannia glutinosa using nanopore technology.</title>
        <authorList>
            <person name="Ma L."/>
            <person name="Dong C."/>
            <person name="Song C."/>
            <person name="Wang X."/>
            <person name="Zheng X."/>
            <person name="Niu Y."/>
            <person name="Chen S."/>
            <person name="Feng W."/>
        </authorList>
    </citation>
    <scope>NUCLEOTIDE SEQUENCE [LARGE SCALE GENOMIC DNA]</scope>
    <source>
        <strain evidence="12">DH-2019</strain>
    </source>
</reference>
<organism evidence="12 13">
    <name type="scientific">Rehmannia glutinosa</name>
    <name type="common">Chinese foxglove</name>
    <dbReference type="NCBI Taxonomy" id="99300"/>
    <lineage>
        <taxon>Eukaryota</taxon>
        <taxon>Viridiplantae</taxon>
        <taxon>Streptophyta</taxon>
        <taxon>Embryophyta</taxon>
        <taxon>Tracheophyta</taxon>
        <taxon>Spermatophyta</taxon>
        <taxon>Magnoliopsida</taxon>
        <taxon>eudicotyledons</taxon>
        <taxon>Gunneridae</taxon>
        <taxon>Pentapetalae</taxon>
        <taxon>asterids</taxon>
        <taxon>lamiids</taxon>
        <taxon>Lamiales</taxon>
        <taxon>Orobanchaceae</taxon>
        <taxon>Rehmannieae</taxon>
        <taxon>Rehmannia</taxon>
    </lineage>
</organism>
<dbReference type="Pfam" id="PF00069">
    <property type="entry name" value="Pkinase"/>
    <property type="match status" value="2"/>
</dbReference>
<evidence type="ECO:0000256" key="4">
    <source>
        <dbReference type="ARBA" id="ARBA00022741"/>
    </source>
</evidence>
<dbReference type="InterPro" id="IPR017441">
    <property type="entry name" value="Protein_kinase_ATP_BS"/>
</dbReference>
<dbReference type="PROSITE" id="PS00107">
    <property type="entry name" value="PROTEIN_KINASE_ATP"/>
    <property type="match status" value="1"/>
</dbReference>
<evidence type="ECO:0000256" key="1">
    <source>
        <dbReference type="ARBA" id="ARBA00012513"/>
    </source>
</evidence>
<evidence type="ECO:0000256" key="5">
    <source>
        <dbReference type="ARBA" id="ARBA00022777"/>
    </source>
</evidence>
<dbReference type="Gene3D" id="1.10.510.10">
    <property type="entry name" value="Transferase(Phosphotransferase) domain 1"/>
    <property type="match status" value="1"/>
</dbReference>
<gene>
    <name evidence="12" type="ORF">DH2020_015795</name>
</gene>